<evidence type="ECO:0008006" key="3">
    <source>
        <dbReference type="Google" id="ProtNLM"/>
    </source>
</evidence>
<protein>
    <recommendedName>
        <fullName evidence="3">Phytanoyl-CoA dioxygenase family protein</fullName>
    </recommendedName>
</protein>
<dbReference type="InterPro" id="IPR008775">
    <property type="entry name" value="Phytyl_CoA_dOase-like"/>
</dbReference>
<dbReference type="Pfam" id="PF05721">
    <property type="entry name" value="PhyH"/>
    <property type="match status" value="1"/>
</dbReference>
<dbReference type="SUPFAM" id="SSF51197">
    <property type="entry name" value="Clavaminate synthase-like"/>
    <property type="match status" value="1"/>
</dbReference>
<dbReference type="EMBL" id="JBGBPQ010000002">
    <property type="protein sequence ID" value="KAL1528036.1"/>
    <property type="molecule type" value="Genomic_DNA"/>
</dbReference>
<accession>A0AB34K1C6</accession>
<evidence type="ECO:0000313" key="2">
    <source>
        <dbReference type="Proteomes" id="UP001515480"/>
    </source>
</evidence>
<organism evidence="1 2">
    <name type="scientific">Prymnesium parvum</name>
    <name type="common">Toxic golden alga</name>
    <dbReference type="NCBI Taxonomy" id="97485"/>
    <lineage>
        <taxon>Eukaryota</taxon>
        <taxon>Haptista</taxon>
        <taxon>Haptophyta</taxon>
        <taxon>Prymnesiophyceae</taxon>
        <taxon>Prymnesiales</taxon>
        <taxon>Prymnesiaceae</taxon>
        <taxon>Prymnesium</taxon>
    </lineage>
</organism>
<dbReference type="InterPro" id="IPR051961">
    <property type="entry name" value="Fungal_Metabolite_Diox"/>
</dbReference>
<keyword evidence="2" id="KW-1185">Reference proteome</keyword>
<name>A0AB34K1C6_PRYPA</name>
<sequence>MLVGVVGGLSMRWPAACHLPVTQRPRTTVPQSTGSEWDVGGVDVETFLQSEAWLNGALALDDDLIVSAAGEDDELASELAQASQQYDRLLLRSPTGTPTLARSISLEAAVLSDGVGRTDRSLSAHTAAALRAYALGLIEEDAATPCSDGFSTVLSERAAPGAVQTRWDIRLPLVPLVEAALAELLKPGTPLTVALERVAGGLEAELYELGTFVSQPGAAAQLIHADTLFSDEPCLFTATVALQDVREESGPTLFLPGTHTAEAHAAFDDDVDSFFDSQSPVLACAPTGGVVLYDSRCFHCGGPNRSEEPRALFYFTFRHPDARADMLGNPAARTMRAELHGRFCLGDLLG</sequence>
<dbReference type="Gene3D" id="2.60.120.620">
    <property type="entry name" value="q2cbj1_9rhob like domain"/>
    <property type="match status" value="1"/>
</dbReference>
<dbReference type="PANTHER" id="PTHR37563:SF2">
    <property type="entry name" value="PHYTANOYL-COA DIOXYGENASE FAMILY PROTEIN (AFU_ORTHOLOGUE AFUA_2G03330)"/>
    <property type="match status" value="1"/>
</dbReference>
<reference evidence="1 2" key="1">
    <citation type="journal article" date="2024" name="Science">
        <title>Giant polyketide synthase enzymes in the biosynthesis of giant marine polyether toxins.</title>
        <authorList>
            <person name="Fallon T.R."/>
            <person name="Shende V.V."/>
            <person name="Wierzbicki I.H."/>
            <person name="Pendleton A.L."/>
            <person name="Watervoot N.F."/>
            <person name="Auber R.P."/>
            <person name="Gonzalez D.J."/>
            <person name="Wisecaver J.H."/>
            <person name="Moore B.S."/>
        </authorList>
    </citation>
    <scope>NUCLEOTIDE SEQUENCE [LARGE SCALE GENOMIC DNA]</scope>
    <source>
        <strain evidence="1 2">12B1</strain>
    </source>
</reference>
<dbReference type="Proteomes" id="UP001515480">
    <property type="component" value="Unassembled WGS sequence"/>
</dbReference>
<comment type="caution">
    <text evidence="1">The sequence shown here is derived from an EMBL/GenBank/DDBJ whole genome shotgun (WGS) entry which is preliminary data.</text>
</comment>
<dbReference type="PANTHER" id="PTHR37563">
    <property type="entry name" value="PHYTANOYL-COA DIOXYGENASE FAMILY PROTEIN (AFU_ORTHOLOGUE AFUA_2G03330)"/>
    <property type="match status" value="1"/>
</dbReference>
<gene>
    <name evidence="1" type="ORF">AB1Y20_009405</name>
</gene>
<evidence type="ECO:0000313" key="1">
    <source>
        <dbReference type="EMBL" id="KAL1528036.1"/>
    </source>
</evidence>
<dbReference type="AlphaFoldDB" id="A0AB34K1C6"/>
<proteinExistence type="predicted"/>